<name>A0A856MHC1_9CYAN</name>
<evidence type="ECO:0000256" key="1">
    <source>
        <dbReference type="SAM" id="MobiDB-lite"/>
    </source>
</evidence>
<dbReference type="KEGG" id="bsen:DP114_25225"/>
<gene>
    <name evidence="2" type="ORF">DP114_25225</name>
</gene>
<reference evidence="2 3" key="1">
    <citation type="submission" date="2018-06" db="EMBL/GenBank/DDBJ databases">
        <title>Comparative genomics of Brasilonema spp. strains.</title>
        <authorList>
            <person name="Alvarenga D.O."/>
            <person name="Fiore M.F."/>
            <person name="Varani A.M."/>
        </authorList>
    </citation>
    <scope>NUCLEOTIDE SEQUENCE [LARGE SCALE GENOMIC DNA]</scope>
    <source>
        <strain evidence="2 3">CENA114</strain>
    </source>
</reference>
<keyword evidence="3" id="KW-1185">Reference proteome</keyword>
<evidence type="ECO:0000313" key="2">
    <source>
        <dbReference type="EMBL" id="QDL10765.1"/>
    </source>
</evidence>
<dbReference type="EMBL" id="CP030118">
    <property type="protein sequence ID" value="QDL10765.1"/>
    <property type="molecule type" value="Genomic_DNA"/>
</dbReference>
<feature type="region of interest" description="Disordered" evidence="1">
    <location>
        <begin position="1"/>
        <end position="23"/>
    </location>
</feature>
<accession>A0A856MHC1</accession>
<protein>
    <submittedName>
        <fullName evidence="2">Uncharacterized protein</fullName>
    </submittedName>
</protein>
<dbReference type="Proteomes" id="UP000503129">
    <property type="component" value="Chromosome"/>
</dbReference>
<organism evidence="2 3">
    <name type="scientific">Brasilonema sennae CENA114</name>
    <dbReference type="NCBI Taxonomy" id="415709"/>
    <lineage>
        <taxon>Bacteria</taxon>
        <taxon>Bacillati</taxon>
        <taxon>Cyanobacteriota</taxon>
        <taxon>Cyanophyceae</taxon>
        <taxon>Nostocales</taxon>
        <taxon>Scytonemataceae</taxon>
        <taxon>Brasilonema</taxon>
        <taxon>Bromeliae group (in: Brasilonema)</taxon>
    </lineage>
</organism>
<sequence length="97" mass="11076">MIDSQEQKPSYPKPYKPKIQEPRPQSCQHIKILDCNKPISRVFFECYHCRQGLLTECKGESAVQEFKVPCPTCGKTAIYLMTGEIVSTTAIPSPWDR</sequence>
<evidence type="ECO:0000313" key="3">
    <source>
        <dbReference type="Proteomes" id="UP000503129"/>
    </source>
</evidence>
<dbReference type="AlphaFoldDB" id="A0A856MHC1"/>
<proteinExistence type="predicted"/>
<dbReference type="RefSeq" id="WP_169264605.1">
    <property type="nucleotide sequence ID" value="NZ_CAWOXK010000001.1"/>
</dbReference>